<gene>
    <name evidence="2" type="ORF">E2C06_24790</name>
</gene>
<dbReference type="RefSeq" id="WP_133291274.1">
    <property type="nucleotide sequence ID" value="NZ_SMSJ01000049.1"/>
</dbReference>
<dbReference type="PANTHER" id="PTHR11365:SF23">
    <property type="entry name" value="HYPOTHETICAL 5-OXOPROLINASE (EUROFUNG)-RELATED"/>
    <property type="match status" value="1"/>
</dbReference>
<dbReference type="InterPro" id="IPR045079">
    <property type="entry name" value="Oxoprolinase-like"/>
</dbReference>
<dbReference type="GO" id="GO:0006749">
    <property type="term" value="P:glutathione metabolic process"/>
    <property type="evidence" value="ECO:0007669"/>
    <property type="project" value="TreeGrafter"/>
</dbReference>
<reference evidence="2 3" key="1">
    <citation type="journal article" date="2016" name="J. Microbiol.">
        <title>Dankookia rubra gen. nov., sp. nov., an alphaproteobacterium isolated from sediment of a shallow stream.</title>
        <authorList>
            <person name="Kim W.H."/>
            <person name="Kim D.H."/>
            <person name="Kang K."/>
            <person name="Ahn T.Y."/>
        </authorList>
    </citation>
    <scope>NUCLEOTIDE SEQUENCE [LARGE SCALE GENOMIC DNA]</scope>
    <source>
        <strain evidence="2 3">JCM30602</strain>
    </source>
</reference>
<comment type="caution">
    <text evidence="2">The sequence shown here is derived from an EMBL/GenBank/DDBJ whole genome shotgun (WGS) entry which is preliminary data.</text>
</comment>
<dbReference type="OrthoDB" id="9761586at2"/>
<dbReference type="PANTHER" id="PTHR11365">
    <property type="entry name" value="5-OXOPROLINASE RELATED"/>
    <property type="match status" value="1"/>
</dbReference>
<evidence type="ECO:0000313" key="2">
    <source>
        <dbReference type="EMBL" id="TDH59936.1"/>
    </source>
</evidence>
<sequence>MTATATAIDPVRLAVVQKQVDHISQQMGLIMTRTARSPIFSQSHDFTCFVASAGGDIIAQADGIPIHSGGGGFAVRATLQAFGDEMAEGDVYLLSDPYTAGGNHLPDWTMIRPVFVSGRLCGFTCNRAHQSDIGGGAAGTYNPEATEIFHEGIRLPVLRLVEAGKLRRDLFTLLLLNSRCPDLMEGDLSAMFGSTRIGAERVAAMLAEMRIDQGLAYFDALLRYGEARMRAEIAKLPNGTYLGEDGSDTDCFQKIDVPVRVALEIRDDALVFDFTGSSPQIRGFKNSSLANTYSAVYVAVATFFDHSLPRNEGLFRPVTIIAPEGTVVNARPPAPMTMNTVYPATDIIYACWKALAQAAPERGCAGWGKACYGLSSGRDTDGRFFVMYHWHGASGGGAVKGRDGFQSVGHMISLGGLTLPNVEGYEQSYPVHIHRQELRCDTAGAGEFRGGAGVDYICDVLVLTEHAVRSEGVGRPSGYGIGGGLDGASGLLDVDEIGKGSCPPPQYGIQRLGPSRIRVQSSAGGGWGDPFRRDPDAVLADVLDGIVSSEMALNAYGVVLTSDGCTVDHAQTSRRRLSAAGS</sequence>
<evidence type="ECO:0000259" key="1">
    <source>
        <dbReference type="Pfam" id="PF02538"/>
    </source>
</evidence>
<organism evidence="2 3">
    <name type="scientific">Dankookia rubra</name>
    <dbReference type="NCBI Taxonomy" id="1442381"/>
    <lineage>
        <taxon>Bacteria</taxon>
        <taxon>Pseudomonadati</taxon>
        <taxon>Pseudomonadota</taxon>
        <taxon>Alphaproteobacteria</taxon>
        <taxon>Acetobacterales</taxon>
        <taxon>Roseomonadaceae</taxon>
        <taxon>Dankookia</taxon>
    </lineage>
</organism>
<keyword evidence="3" id="KW-1185">Reference proteome</keyword>
<dbReference type="Proteomes" id="UP000295096">
    <property type="component" value="Unassembled WGS sequence"/>
</dbReference>
<dbReference type="AlphaFoldDB" id="A0A4R5QAV7"/>
<evidence type="ECO:0000313" key="3">
    <source>
        <dbReference type="Proteomes" id="UP000295096"/>
    </source>
</evidence>
<protein>
    <submittedName>
        <fullName evidence="2">Hydantoinase B/oxoprolinase family protein</fullName>
    </submittedName>
</protein>
<name>A0A4R5QAV7_9PROT</name>
<dbReference type="GO" id="GO:0005829">
    <property type="term" value="C:cytosol"/>
    <property type="evidence" value="ECO:0007669"/>
    <property type="project" value="TreeGrafter"/>
</dbReference>
<dbReference type="GO" id="GO:0017168">
    <property type="term" value="F:5-oxoprolinase (ATP-hydrolyzing) activity"/>
    <property type="evidence" value="ECO:0007669"/>
    <property type="project" value="TreeGrafter"/>
</dbReference>
<dbReference type="InterPro" id="IPR003692">
    <property type="entry name" value="Hydantoinase_B"/>
</dbReference>
<dbReference type="Pfam" id="PF02538">
    <property type="entry name" value="Hydantoinase_B"/>
    <property type="match status" value="1"/>
</dbReference>
<dbReference type="EMBL" id="SMSJ01000049">
    <property type="protein sequence ID" value="TDH59936.1"/>
    <property type="molecule type" value="Genomic_DNA"/>
</dbReference>
<feature type="domain" description="Hydantoinase B/oxoprolinase" evidence="1">
    <location>
        <begin position="9"/>
        <end position="530"/>
    </location>
</feature>
<accession>A0A4R5QAV7</accession>
<proteinExistence type="predicted"/>